<dbReference type="SUPFAM" id="SSF50044">
    <property type="entry name" value="SH3-domain"/>
    <property type="match status" value="1"/>
</dbReference>
<dbReference type="SMART" id="SM00326">
    <property type="entry name" value="SH3"/>
    <property type="match status" value="1"/>
</dbReference>
<evidence type="ECO:0000313" key="8">
    <source>
        <dbReference type="WBParaSite" id="Hba_20944"/>
    </source>
</evidence>
<evidence type="ECO:0000256" key="2">
    <source>
        <dbReference type="ARBA" id="ARBA00022553"/>
    </source>
</evidence>
<dbReference type="GO" id="GO:0005884">
    <property type="term" value="C:actin filament"/>
    <property type="evidence" value="ECO:0007669"/>
    <property type="project" value="TreeGrafter"/>
</dbReference>
<dbReference type="GO" id="GO:0030864">
    <property type="term" value="C:cortical actin cytoskeleton"/>
    <property type="evidence" value="ECO:0007669"/>
    <property type="project" value="TreeGrafter"/>
</dbReference>
<proteinExistence type="predicted"/>
<evidence type="ECO:0000256" key="3">
    <source>
        <dbReference type="ARBA" id="ARBA00022737"/>
    </source>
</evidence>
<keyword evidence="1 4" id="KW-0728">SH3 domain</keyword>
<dbReference type="AlphaFoldDB" id="A0A1I7XT71"/>
<accession>A0A1I7XT71</accession>
<keyword evidence="3" id="KW-0677">Repeat</keyword>
<dbReference type="Proteomes" id="UP000095283">
    <property type="component" value="Unplaced"/>
</dbReference>
<dbReference type="FunFam" id="2.30.30.40:FF:000046">
    <property type="entry name" value="Drebrin-like protein isoform B"/>
    <property type="match status" value="1"/>
</dbReference>
<evidence type="ECO:0000256" key="5">
    <source>
        <dbReference type="SAM" id="MobiDB-lite"/>
    </source>
</evidence>
<keyword evidence="2" id="KW-0597">Phosphoprotein</keyword>
<dbReference type="GO" id="GO:0030833">
    <property type="term" value="P:regulation of actin filament polymerization"/>
    <property type="evidence" value="ECO:0007669"/>
    <property type="project" value="TreeGrafter"/>
</dbReference>
<dbReference type="PROSITE" id="PS51090">
    <property type="entry name" value="CORTACTIN"/>
    <property type="match status" value="7"/>
</dbReference>
<keyword evidence="7" id="KW-1185">Reference proteome</keyword>
<dbReference type="GO" id="GO:0051015">
    <property type="term" value="F:actin filament binding"/>
    <property type="evidence" value="ECO:0007669"/>
    <property type="project" value="TreeGrafter"/>
</dbReference>
<feature type="region of interest" description="Disordered" evidence="5">
    <location>
        <begin position="618"/>
        <end position="643"/>
    </location>
</feature>
<evidence type="ECO:0000313" key="7">
    <source>
        <dbReference type="Proteomes" id="UP000095283"/>
    </source>
</evidence>
<dbReference type="CDD" id="cd11959">
    <property type="entry name" value="SH3_Cortactin"/>
    <property type="match status" value="1"/>
</dbReference>
<dbReference type="PRINTS" id="PR00452">
    <property type="entry name" value="SH3DOMAIN"/>
</dbReference>
<dbReference type="InterPro" id="IPR036028">
    <property type="entry name" value="SH3-like_dom_sf"/>
</dbReference>
<evidence type="ECO:0000256" key="1">
    <source>
        <dbReference type="ARBA" id="ARBA00022443"/>
    </source>
</evidence>
<name>A0A1I7XT71_HETBA</name>
<protein>
    <submittedName>
        <fullName evidence="8">SH3 domain-containing protein</fullName>
    </submittedName>
</protein>
<evidence type="ECO:0000256" key="4">
    <source>
        <dbReference type="PROSITE-ProRule" id="PRU00192"/>
    </source>
</evidence>
<dbReference type="Pfam" id="PF02218">
    <property type="entry name" value="HS1_rep"/>
    <property type="match status" value="7"/>
</dbReference>
<dbReference type="PANTHER" id="PTHR10829">
    <property type="entry name" value="CORTACTIN AND DREBRIN"/>
    <property type="match status" value="1"/>
</dbReference>
<dbReference type="PANTHER" id="PTHR10829:SF23">
    <property type="entry name" value="CORTACTIN, ISOFORM A"/>
    <property type="match status" value="1"/>
</dbReference>
<sequence length="735" mass="82351">MSMWRSTVGVKAPLTMKQDDDEWETDPDFVNDITEKDSRWGAKTVEGSGHQSHFNMEELRQEALKADKIHQEKKLIGMPRASEGYGGKFGIQKDRMDKTAESYEYQGKVEVHASQRDYSMGFGGKYGVQTDRKDRSAAGWDEKVELAKHESQKDAASGYGGRFGVQMDRQDKSAANWNEKVELAKHDSQKDATTGYGGKYGVQTDRKDKSAAGWDERTAAAQHESQTDYKKGFGGKFGVQKDRKDKSAADWNDKELIAPHESQIDYKKGFGGKFGIQSDRKDKSAIGYEEKGQLERHESQIDYKKGFGGTFGVLTDRQDQSAVGYEHHEHLSKHESQLHNKSELYQILSIMKSNVNTSIIFIDVNPLDSQSRDSEIPQELPKTMVKSQLSMEKGRALNLKARFEQMAGENSFNKIAAERERRKKEDNALREKLLIEEKERQSLIDEQWKKQDAEMAADKNLLSAKEDTYNDNKQTTRTKDGPAPGAVPVIPGFANEKISEPVKINHPSQYEESSTEPVAPVAPVAVFPVVGTIGTSFTPGLAHAGLSVIKNPLCRQHSSDDERTLDEEWEEDEKEYMASATKTSLPTIIPTATIDKYDVVPSDEPFVCQTSTNTNAIDKYDTVPADDVPTPPTSTPPSLSAHIDSRYDDPPNEDIQKSSIGLAELQDHRHTHMANTGISGLTAFAVFDYQKQDDDEISFEPDDIITNIEQIDAGWWRGYCNGQYGLFPANYVELK</sequence>
<reference evidence="8" key="1">
    <citation type="submission" date="2016-11" db="UniProtKB">
        <authorList>
            <consortium name="WormBaseParasite"/>
        </authorList>
    </citation>
    <scope>IDENTIFICATION</scope>
</reference>
<dbReference type="PROSITE" id="PS50002">
    <property type="entry name" value="SH3"/>
    <property type="match status" value="1"/>
</dbReference>
<feature type="compositionally biased region" description="Basic and acidic residues" evidence="5">
    <location>
        <begin position="204"/>
        <end position="214"/>
    </location>
</feature>
<dbReference type="GO" id="GO:0030427">
    <property type="term" value="C:site of polarized growth"/>
    <property type="evidence" value="ECO:0007669"/>
    <property type="project" value="TreeGrafter"/>
</dbReference>
<dbReference type="WBParaSite" id="Hba_20944">
    <property type="protein sequence ID" value="Hba_20944"/>
    <property type="gene ID" value="Hba_20944"/>
</dbReference>
<feature type="domain" description="SH3" evidence="6">
    <location>
        <begin position="678"/>
        <end position="735"/>
    </location>
</feature>
<dbReference type="Pfam" id="PF14604">
    <property type="entry name" value="SH3_9"/>
    <property type="match status" value="1"/>
</dbReference>
<feature type="region of interest" description="Disordered" evidence="5">
    <location>
        <begin position="183"/>
        <end position="214"/>
    </location>
</feature>
<evidence type="ECO:0000259" key="6">
    <source>
        <dbReference type="PROSITE" id="PS50002"/>
    </source>
</evidence>
<dbReference type="Gene3D" id="2.30.30.40">
    <property type="entry name" value="SH3 Domains"/>
    <property type="match status" value="1"/>
</dbReference>
<dbReference type="InterPro" id="IPR001452">
    <property type="entry name" value="SH3_domain"/>
</dbReference>
<dbReference type="InterPro" id="IPR003134">
    <property type="entry name" value="Hs1_Cortactin"/>
</dbReference>
<feature type="region of interest" description="Disordered" evidence="5">
    <location>
        <begin position="145"/>
        <end position="164"/>
    </location>
</feature>
<organism evidence="7 8">
    <name type="scientific">Heterorhabditis bacteriophora</name>
    <name type="common">Entomopathogenic nematode worm</name>
    <dbReference type="NCBI Taxonomy" id="37862"/>
    <lineage>
        <taxon>Eukaryota</taxon>
        <taxon>Metazoa</taxon>
        <taxon>Ecdysozoa</taxon>
        <taxon>Nematoda</taxon>
        <taxon>Chromadorea</taxon>
        <taxon>Rhabditida</taxon>
        <taxon>Rhabditina</taxon>
        <taxon>Rhabditomorpha</taxon>
        <taxon>Strongyloidea</taxon>
        <taxon>Heterorhabditidae</taxon>
        <taxon>Heterorhabditis</taxon>
    </lineage>
</organism>
<dbReference type="InterPro" id="IPR035716">
    <property type="entry name" value="Cortactin_SH3"/>
</dbReference>
<dbReference type="GO" id="GO:0016477">
    <property type="term" value="P:cell migration"/>
    <property type="evidence" value="ECO:0007669"/>
    <property type="project" value="TreeGrafter"/>
</dbReference>
<dbReference type="GO" id="GO:0005886">
    <property type="term" value="C:plasma membrane"/>
    <property type="evidence" value="ECO:0007669"/>
    <property type="project" value="TreeGrafter"/>
</dbReference>